<dbReference type="AlphaFoldDB" id="A0A316ALR8"/>
<name>A0A316ALR8_9BACT</name>
<dbReference type="EMBL" id="QGDT01000004">
    <property type="protein sequence ID" value="PWJ58511.1"/>
    <property type="molecule type" value="Genomic_DNA"/>
</dbReference>
<evidence type="ECO:0000313" key="3">
    <source>
        <dbReference type="Proteomes" id="UP000245880"/>
    </source>
</evidence>
<accession>A0A316ALR8</accession>
<evidence type="ECO:0000256" key="1">
    <source>
        <dbReference type="SAM" id="Phobius"/>
    </source>
</evidence>
<keyword evidence="1" id="KW-1133">Transmembrane helix</keyword>
<keyword evidence="3" id="KW-1185">Reference proteome</keyword>
<evidence type="ECO:0008006" key="4">
    <source>
        <dbReference type="Google" id="ProtNLM"/>
    </source>
</evidence>
<dbReference type="Gene3D" id="3.40.50.360">
    <property type="match status" value="1"/>
</dbReference>
<organism evidence="2 3">
    <name type="scientific">Dyadobacter jejuensis</name>
    <dbReference type="NCBI Taxonomy" id="1082580"/>
    <lineage>
        <taxon>Bacteria</taxon>
        <taxon>Pseudomonadati</taxon>
        <taxon>Bacteroidota</taxon>
        <taxon>Cytophagia</taxon>
        <taxon>Cytophagales</taxon>
        <taxon>Spirosomataceae</taxon>
        <taxon>Dyadobacter</taxon>
    </lineage>
</organism>
<comment type="caution">
    <text evidence="2">The sequence shown here is derived from an EMBL/GenBank/DDBJ whole genome shotgun (WGS) entry which is preliminary data.</text>
</comment>
<gene>
    <name evidence="2" type="ORF">CLV98_104371</name>
</gene>
<keyword evidence="1" id="KW-0812">Transmembrane</keyword>
<dbReference type="InterPro" id="IPR029039">
    <property type="entry name" value="Flavoprotein-like_sf"/>
</dbReference>
<reference evidence="2 3" key="1">
    <citation type="submission" date="2018-03" db="EMBL/GenBank/DDBJ databases">
        <title>Genomic Encyclopedia of Archaeal and Bacterial Type Strains, Phase II (KMG-II): from individual species to whole genera.</title>
        <authorList>
            <person name="Goeker M."/>
        </authorList>
    </citation>
    <scope>NUCLEOTIDE SEQUENCE [LARGE SCALE GENOMIC DNA]</scope>
    <source>
        <strain evidence="2 3">DSM 100346</strain>
    </source>
</reference>
<proteinExistence type="predicted"/>
<dbReference type="OrthoDB" id="4547866at2"/>
<dbReference type="RefSeq" id="WP_109674348.1">
    <property type="nucleotide sequence ID" value="NZ_QGDT01000004.1"/>
</dbReference>
<dbReference type="Proteomes" id="UP000245880">
    <property type="component" value="Unassembled WGS sequence"/>
</dbReference>
<protein>
    <recommendedName>
        <fullName evidence="4">Dialkylrecorsinol condensing enzyme</fullName>
    </recommendedName>
</protein>
<sequence length="302" mass="34597">MRKILAISYTQSGQMDEILGQFLSAFGTSQIEHWKVEPLQPYPFPWTQDEFFDLMPACVLEDEIAIKPYSPKEVQYDLIILAYQPWYLSPSLPATAVLKSECFKSLVKNTPILTLIAGRNMWLNAQESVKSHIKGAGGRLIGNIPLMDRAANLVSVVTILHWMLTGRKDRKWGIFPKPGVSDLDIASAKELGVIVEKRLEIGNFDGMQDQLLKKGDIQIPTDILFIEERAKKLFKIWAKLIITKGSSPEKRKFWVNFFKYYLLVALFMVAPVLVTIYRLLIAPWTQKSINRRKNYYLGLETK</sequence>
<keyword evidence="1" id="KW-0472">Membrane</keyword>
<feature type="transmembrane region" description="Helical" evidence="1">
    <location>
        <begin position="260"/>
        <end position="281"/>
    </location>
</feature>
<evidence type="ECO:0000313" key="2">
    <source>
        <dbReference type="EMBL" id="PWJ58511.1"/>
    </source>
</evidence>